<dbReference type="Proteomes" id="UP000000542">
    <property type="component" value="Chromosome 3"/>
</dbReference>
<feature type="region of interest" description="Disordered" evidence="1">
    <location>
        <begin position="52"/>
        <end position="90"/>
    </location>
</feature>
<sequence length="192" mass="19650">MSSPYSPPTAAVTDNSQDDAFLEKDLALLMAALRLNNSDDWAGKPQQETFRVYETVPPAVTPQPSSCSADVGDAARGSSPHNSDKSDASSDSLNALMADYVHAVRALHAFDARTAADGIRESVTAEAGHTGGGVVDAEAEATTPCKAAADDGSCSAANTKCADAAAPVDMAEPLAVLDPLPCLTIDAQGEES</sequence>
<reference evidence="2 3" key="3">
    <citation type="journal article" date="2011" name="Genome Res.">
        <title>Chromosome and gene copy number variation allow major structural change between species and strains of Leishmania.</title>
        <authorList>
            <person name="Rogers M.B."/>
            <person name="Hilley J.D."/>
            <person name="Dickens N.J."/>
            <person name="Wilkes J."/>
            <person name="Bates P.A."/>
            <person name="Depledge D.P."/>
            <person name="Harris D."/>
            <person name="Her Y."/>
            <person name="Herzyk P."/>
            <person name="Imamura H."/>
            <person name="Otto T.D."/>
            <person name="Sanders M."/>
            <person name="Seeger K."/>
            <person name="Dujardin J.C."/>
            <person name="Berriman M."/>
            <person name="Smith D.F."/>
            <person name="Hertz-Fowler C."/>
            <person name="Mottram J.C."/>
        </authorList>
    </citation>
    <scope>NUCLEOTIDE SEQUENCE [LARGE SCALE GENOMIC DNA]</scope>
    <source>
        <strain evidence="3">MHOM/IL/81/Friedlin</strain>
    </source>
</reference>
<dbReference type="VEuPathDB" id="TriTrypDB:LMJFC_030006700"/>
<evidence type="ECO:0000256" key="1">
    <source>
        <dbReference type="SAM" id="MobiDB-lite"/>
    </source>
</evidence>
<dbReference type="OMA" id="KPQQETF"/>
<dbReference type="EMBL" id="FR796399">
    <property type="protein sequence ID" value="CBZ11980.1"/>
    <property type="molecule type" value="Genomic_DNA"/>
</dbReference>
<evidence type="ECO:0000313" key="2">
    <source>
        <dbReference type="EMBL" id="CBZ11980.1"/>
    </source>
</evidence>
<proteinExistence type="predicted"/>
<dbReference type="AlphaFoldDB" id="E9ACG4"/>
<name>E9ACG4_LEIMA</name>
<dbReference type="RefSeq" id="XP_003721695.1">
    <property type="nucleotide sequence ID" value="XM_003721647.1"/>
</dbReference>
<dbReference type="GeneID" id="12981544"/>
<reference evidence="2 3" key="2">
    <citation type="journal article" date="2005" name="Science">
        <title>The genome of the kinetoplastid parasite, Leishmania major.</title>
        <authorList>
            <person name="Ivens A.C."/>
            <person name="Peacock C.S."/>
            <person name="Worthey E.A."/>
            <person name="Murphy L."/>
            <person name="Aggarwal G."/>
            <person name="Berriman M."/>
            <person name="Sisk E."/>
            <person name="Rajandream M.A."/>
            <person name="Adlem E."/>
            <person name="Aert R."/>
            <person name="Anupama A."/>
            <person name="Apostolou Z."/>
            <person name="Attipoe P."/>
            <person name="Bason N."/>
            <person name="Bauser C."/>
            <person name="Beck A."/>
            <person name="Beverley S.M."/>
            <person name="Bianchettin G."/>
            <person name="Borzym K."/>
            <person name="Bothe G."/>
            <person name="Bruschi C.V."/>
            <person name="Collins M."/>
            <person name="Cadag E."/>
            <person name="Ciarloni L."/>
            <person name="Clayton C."/>
            <person name="Coulson R.M."/>
            <person name="Cronin A."/>
            <person name="Cruz A.K."/>
            <person name="Davies R.M."/>
            <person name="De Gaudenzi J."/>
            <person name="Dobson D.E."/>
            <person name="Duesterhoeft A."/>
            <person name="Fazelina G."/>
            <person name="Fosker N."/>
            <person name="Frasch A.C."/>
            <person name="Fraser A."/>
            <person name="Fuchs M."/>
            <person name="Gabel C."/>
            <person name="Goble A."/>
            <person name="Goffeau A."/>
            <person name="Harris D."/>
            <person name="Hertz-Fowler C."/>
            <person name="Hilbert H."/>
            <person name="Horn D."/>
            <person name="Huang Y."/>
            <person name="Klages S."/>
            <person name="Knights A."/>
            <person name="Kube M."/>
            <person name="Larke N."/>
            <person name="Litvin L."/>
            <person name="Lord A."/>
            <person name="Louie T."/>
            <person name="Marra M."/>
            <person name="Masuy D."/>
            <person name="Matthews K."/>
            <person name="Michaeli S."/>
            <person name="Mottram J.C."/>
            <person name="Muller-Auer S."/>
            <person name="Munden H."/>
            <person name="Nelson S."/>
            <person name="Norbertczak H."/>
            <person name="Oliver K."/>
            <person name="O'neil S."/>
            <person name="Pentony M."/>
            <person name="Pohl T.M."/>
            <person name="Price C."/>
            <person name="Purnelle B."/>
            <person name="Quail M.A."/>
            <person name="Rabbinowitsch E."/>
            <person name="Reinhardt R."/>
            <person name="Rieger M."/>
            <person name="Rinta J."/>
            <person name="Robben J."/>
            <person name="Robertson L."/>
            <person name="Ruiz J.C."/>
            <person name="Rutter S."/>
            <person name="Saunders D."/>
            <person name="Schafer M."/>
            <person name="Schein J."/>
            <person name="Schwartz D.C."/>
            <person name="Seeger K."/>
            <person name="Seyler A."/>
            <person name="Sharp S."/>
            <person name="Shin H."/>
            <person name="Sivam D."/>
            <person name="Squares R."/>
            <person name="Squares S."/>
            <person name="Tosato V."/>
            <person name="Vogt C."/>
            <person name="Volckaert G."/>
            <person name="Wambutt R."/>
            <person name="Warren T."/>
            <person name="Wedler H."/>
            <person name="Woodward J."/>
            <person name="Zhou S."/>
            <person name="Zimmermann W."/>
            <person name="Smith D.F."/>
            <person name="Blackwell J.M."/>
            <person name="Stuart K.D."/>
            <person name="Barrell B."/>
            <person name="Myler P.J."/>
        </authorList>
    </citation>
    <scope>NUCLEOTIDE SEQUENCE [LARGE SCALE GENOMIC DNA]</scope>
    <source>
        <strain evidence="3">MHOM/IL/81/Friedlin</strain>
    </source>
</reference>
<evidence type="ECO:0000313" key="3">
    <source>
        <dbReference type="Proteomes" id="UP000000542"/>
    </source>
</evidence>
<dbReference type="VEuPathDB" id="TriTrypDB:LMJLV39_030006700"/>
<dbReference type="InParanoid" id="E9ACG4"/>
<dbReference type="eggNOG" id="ENOG502SNTE">
    <property type="taxonomic scope" value="Eukaryota"/>
</dbReference>
<dbReference type="VEuPathDB" id="TriTrypDB:LmjF.03.0170"/>
<dbReference type="HOGENOM" id="CLU_1417640_0_0_1"/>
<dbReference type="KEGG" id="lma:LMJF_03_0170"/>
<protein>
    <submittedName>
        <fullName evidence="2">Uncharacterized protein</fullName>
    </submittedName>
</protein>
<gene>
    <name evidence="2" type="ORF">LMJF_03_0170</name>
</gene>
<dbReference type="VEuPathDB" id="TriTrypDB:LMJSD75_030006700"/>
<reference evidence="3" key="1">
    <citation type="journal article" date="2003" name="Nucleic Acids Res.">
        <title>Leishmania major chromosome 3 contains two long convergent polycistronic gene clusters separated by a tRNA gene.</title>
        <authorList>
            <person name="Worthey E.A."/>
            <person name="Martinez-Calvillo S."/>
            <person name="Schnaufer A."/>
            <person name="Aggarwal G."/>
            <person name="Cawthra J."/>
            <person name="Fazelinia G."/>
            <person name="Fong C."/>
            <person name="Fu G."/>
            <person name="Hassebrock M."/>
            <person name="Hixson G."/>
            <person name="Ivens A.C."/>
            <person name="Kiser P."/>
            <person name="Marsolini F."/>
            <person name="Rickel E."/>
            <person name="Salavati R."/>
            <person name="Sisk E."/>
            <person name="Sunkin S.M."/>
            <person name="Stuart K.D."/>
            <person name="Myler P.J."/>
        </authorList>
    </citation>
    <scope>NUCLEOTIDE SEQUENCE [LARGE SCALE GENOMIC DNA]</scope>
    <source>
        <strain evidence="3">MHOM/IL/81/Friedlin</strain>
    </source>
</reference>
<organism evidence="2 3">
    <name type="scientific">Leishmania major</name>
    <dbReference type="NCBI Taxonomy" id="5664"/>
    <lineage>
        <taxon>Eukaryota</taxon>
        <taxon>Discoba</taxon>
        <taxon>Euglenozoa</taxon>
        <taxon>Kinetoplastea</taxon>
        <taxon>Metakinetoplastina</taxon>
        <taxon>Trypanosomatida</taxon>
        <taxon>Trypanosomatidae</taxon>
        <taxon>Leishmaniinae</taxon>
        <taxon>Leishmania</taxon>
    </lineage>
</organism>
<keyword evidence="3" id="KW-1185">Reference proteome</keyword>
<accession>E9ACG4</accession>